<dbReference type="Gramene" id="PUZ39313">
    <property type="protein sequence ID" value="PUZ39313"/>
    <property type="gene ID" value="GQ55_9G286000"/>
</dbReference>
<reference evidence="2 3" key="1">
    <citation type="submission" date="2018-04" db="EMBL/GenBank/DDBJ databases">
        <title>WGS assembly of Panicum hallii var. hallii HAL2.</title>
        <authorList>
            <person name="Lovell J."/>
            <person name="Jenkins J."/>
            <person name="Lowry D."/>
            <person name="Mamidi S."/>
            <person name="Sreedasyam A."/>
            <person name="Weng X."/>
            <person name="Barry K."/>
            <person name="Bonette J."/>
            <person name="Campitelli B."/>
            <person name="Daum C."/>
            <person name="Gordon S."/>
            <person name="Gould B."/>
            <person name="Lipzen A."/>
            <person name="MacQueen A."/>
            <person name="Palacio-Mejia J."/>
            <person name="Plott C."/>
            <person name="Shakirov E."/>
            <person name="Shu S."/>
            <person name="Yoshinaga Y."/>
            <person name="Zane M."/>
            <person name="Rokhsar D."/>
            <person name="Grimwood J."/>
            <person name="Schmutz J."/>
            <person name="Juenger T."/>
        </authorList>
    </citation>
    <scope>NUCLEOTIDE SEQUENCE [LARGE SCALE GENOMIC DNA]</scope>
    <source>
        <strain evidence="3">cv. HAL2</strain>
    </source>
</reference>
<proteinExistence type="predicted"/>
<feature type="region of interest" description="Disordered" evidence="1">
    <location>
        <begin position="106"/>
        <end position="148"/>
    </location>
</feature>
<feature type="compositionally biased region" description="Polar residues" evidence="1">
    <location>
        <begin position="127"/>
        <end position="137"/>
    </location>
</feature>
<sequence>MVDTTDDTNTRVRRIQMTLDENTKLMTNFFGSLGKRPPLSIWCRDVVDKNSAQIEETLVQPNSSGSAKPKLSLNQPSFKHMQGNTMRSNPMRWFYDGLIQELHANTHGSMGPQKQRKQLNLPANHPRNASHTVQGSRWCNGRRRSPRWSLAEAPLSPTQAQPPQTPTHQLQEAIQSIQLQGQWNMWFGRTPHVRPNQGPLQPPSPHSCKYPPILLTAINIGVGARDQHTPRGAIYFTSTLVELG</sequence>
<evidence type="ECO:0000313" key="3">
    <source>
        <dbReference type="Proteomes" id="UP000244336"/>
    </source>
</evidence>
<evidence type="ECO:0000256" key="1">
    <source>
        <dbReference type="SAM" id="MobiDB-lite"/>
    </source>
</evidence>
<gene>
    <name evidence="2" type="ORF">GQ55_9G286000</name>
</gene>
<evidence type="ECO:0000313" key="2">
    <source>
        <dbReference type="EMBL" id="PUZ39313.1"/>
    </source>
</evidence>
<accession>A0A2T7C7V2</accession>
<dbReference type="Proteomes" id="UP000244336">
    <property type="component" value="Chromosome 9"/>
</dbReference>
<organism evidence="2 3">
    <name type="scientific">Panicum hallii var. hallii</name>
    <dbReference type="NCBI Taxonomy" id="1504633"/>
    <lineage>
        <taxon>Eukaryota</taxon>
        <taxon>Viridiplantae</taxon>
        <taxon>Streptophyta</taxon>
        <taxon>Embryophyta</taxon>
        <taxon>Tracheophyta</taxon>
        <taxon>Spermatophyta</taxon>
        <taxon>Magnoliopsida</taxon>
        <taxon>Liliopsida</taxon>
        <taxon>Poales</taxon>
        <taxon>Poaceae</taxon>
        <taxon>PACMAD clade</taxon>
        <taxon>Panicoideae</taxon>
        <taxon>Panicodae</taxon>
        <taxon>Paniceae</taxon>
        <taxon>Panicinae</taxon>
        <taxon>Panicum</taxon>
        <taxon>Panicum sect. Panicum</taxon>
    </lineage>
</organism>
<feature type="region of interest" description="Disordered" evidence="1">
    <location>
        <begin position="59"/>
        <end position="84"/>
    </location>
</feature>
<protein>
    <submittedName>
        <fullName evidence="2">Uncharacterized protein</fullName>
    </submittedName>
</protein>
<name>A0A2T7C7V2_9POAL</name>
<dbReference type="AlphaFoldDB" id="A0A2T7C7V2"/>
<keyword evidence="3" id="KW-1185">Reference proteome</keyword>
<dbReference type="EMBL" id="CM009757">
    <property type="protein sequence ID" value="PUZ39313.1"/>
    <property type="molecule type" value="Genomic_DNA"/>
</dbReference>